<proteinExistence type="predicted"/>
<dbReference type="EMBL" id="FOTS01000054">
    <property type="protein sequence ID" value="SFM20436.1"/>
    <property type="molecule type" value="Genomic_DNA"/>
</dbReference>
<dbReference type="GO" id="GO:0008171">
    <property type="term" value="F:O-methyltransferase activity"/>
    <property type="evidence" value="ECO:0007669"/>
    <property type="project" value="InterPro"/>
</dbReference>
<dbReference type="GO" id="GO:0008757">
    <property type="term" value="F:S-adenosylmethionine-dependent methyltransferase activity"/>
    <property type="evidence" value="ECO:0007669"/>
    <property type="project" value="TreeGrafter"/>
</dbReference>
<evidence type="ECO:0000256" key="1">
    <source>
        <dbReference type="ARBA" id="ARBA00022603"/>
    </source>
</evidence>
<keyword evidence="2 4" id="KW-0808">Transferase</keyword>
<evidence type="ECO:0000256" key="2">
    <source>
        <dbReference type="ARBA" id="ARBA00022679"/>
    </source>
</evidence>
<dbReference type="Proteomes" id="UP000199520">
    <property type="component" value="Unassembled WGS sequence"/>
</dbReference>
<dbReference type="Gene3D" id="3.40.50.150">
    <property type="entry name" value="Vaccinia Virus protein VP39"/>
    <property type="match status" value="1"/>
</dbReference>
<keyword evidence="3" id="KW-0949">S-adenosyl-L-methionine</keyword>
<dbReference type="STRING" id="1123291.SAMN04490355_105435"/>
<dbReference type="InterPro" id="IPR050362">
    <property type="entry name" value="Cation-dep_OMT"/>
</dbReference>
<dbReference type="CDD" id="cd02440">
    <property type="entry name" value="AdoMet_MTases"/>
    <property type="match status" value="1"/>
</dbReference>
<gene>
    <name evidence="4" type="ORF">SAMN04490355_105435</name>
</gene>
<name>A0A1I4NYG2_9FIRM</name>
<dbReference type="SUPFAM" id="SSF53335">
    <property type="entry name" value="S-adenosyl-L-methionine-dependent methyltransferases"/>
    <property type="match status" value="1"/>
</dbReference>
<dbReference type="Pfam" id="PF01596">
    <property type="entry name" value="Methyltransf_3"/>
    <property type="match status" value="1"/>
</dbReference>
<evidence type="ECO:0000256" key="3">
    <source>
        <dbReference type="ARBA" id="ARBA00022691"/>
    </source>
</evidence>
<dbReference type="InterPro" id="IPR029063">
    <property type="entry name" value="SAM-dependent_MTases_sf"/>
</dbReference>
<protein>
    <submittedName>
        <fullName evidence="4">Predicted O-methyltransferase YrrM</fullName>
    </submittedName>
</protein>
<keyword evidence="5" id="KW-1185">Reference proteome</keyword>
<evidence type="ECO:0000313" key="5">
    <source>
        <dbReference type="Proteomes" id="UP000199520"/>
    </source>
</evidence>
<organism evidence="4 5">
    <name type="scientific">Pelosinus propionicus DSM 13327</name>
    <dbReference type="NCBI Taxonomy" id="1123291"/>
    <lineage>
        <taxon>Bacteria</taxon>
        <taxon>Bacillati</taxon>
        <taxon>Bacillota</taxon>
        <taxon>Negativicutes</taxon>
        <taxon>Selenomonadales</taxon>
        <taxon>Sporomusaceae</taxon>
        <taxon>Pelosinus</taxon>
    </lineage>
</organism>
<evidence type="ECO:0000313" key="4">
    <source>
        <dbReference type="EMBL" id="SFM20436.1"/>
    </source>
</evidence>
<dbReference type="InterPro" id="IPR002935">
    <property type="entry name" value="SAM_O-MeTrfase"/>
</dbReference>
<dbReference type="OrthoDB" id="9808140at2"/>
<dbReference type="PROSITE" id="PS51682">
    <property type="entry name" value="SAM_OMT_I"/>
    <property type="match status" value="1"/>
</dbReference>
<reference evidence="5" key="1">
    <citation type="submission" date="2016-10" db="EMBL/GenBank/DDBJ databases">
        <authorList>
            <person name="Varghese N."/>
            <person name="Submissions S."/>
        </authorList>
    </citation>
    <scope>NUCLEOTIDE SEQUENCE [LARGE SCALE GENOMIC DNA]</scope>
    <source>
        <strain evidence="5">DSM 13327</strain>
    </source>
</reference>
<dbReference type="PANTHER" id="PTHR10509">
    <property type="entry name" value="O-METHYLTRANSFERASE-RELATED"/>
    <property type="match status" value="1"/>
</dbReference>
<sequence length="215" mass="24100">MDFKKASAYIESLYEKRKLTQKQYTEDTELKDFVPVVDDDVARMLQVLITMVKPQKILEIGTSIGFSTVSMAKVIKHYGGKIITIEMDAEVARQAIENFKREGVEEQIEVIIGEACTVISGMNEEFDLIFQDVGDKKLYGEMLEDYIRVLKPGGLLLAEDTLFPVVDFGSAFGDSTKMWCESLDTFNKKIADCPQFESTLLPIGDGLTVAVKRTS</sequence>
<keyword evidence="1 4" id="KW-0489">Methyltransferase</keyword>
<dbReference type="PANTHER" id="PTHR10509:SF14">
    <property type="entry name" value="CAFFEOYL-COA O-METHYLTRANSFERASE 3-RELATED"/>
    <property type="match status" value="1"/>
</dbReference>
<accession>A0A1I4NYG2</accession>
<dbReference type="GO" id="GO:0032259">
    <property type="term" value="P:methylation"/>
    <property type="evidence" value="ECO:0007669"/>
    <property type="project" value="UniProtKB-KW"/>
</dbReference>
<dbReference type="RefSeq" id="WP_090942590.1">
    <property type="nucleotide sequence ID" value="NZ_FOTS01000054.1"/>
</dbReference>
<dbReference type="AlphaFoldDB" id="A0A1I4NYG2"/>